<evidence type="ECO:0000256" key="3">
    <source>
        <dbReference type="ARBA" id="ARBA00022692"/>
    </source>
</evidence>
<dbReference type="EMBL" id="SCJN01001548">
    <property type="protein sequence ID" value="RXC70256.1"/>
    <property type="molecule type" value="Genomic_DNA"/>
</dbReference>
<evidence type="ECO:0000259" key="7">
    <source>
        <dbReference type="Pfam" id="PF10412"/>
    </source>
</evidence>
<reference evidence="8 9" key="1">
    <citation type="submission" date="2019-01" db="EMBL/GenBank/DDBJ databases">
        <title>Genomic analysis of febrile catheter-associated UTI E. coli isolates.</title>
        <authorList>
            <person name="Potter R."/>
            <person name="Zou Z."/>
            <person name="Henderson J."/>
            <person name="Dantas G."/>
        </authorList>
    </citation>
    <scope>NUCLEOTIDE SEQUENCE [LARGE SCALE GENOMIC DNA]</scope>
    <source>
        <strain evidence="8 9">29_CAASB</strain>
    </source>
</reference>
<keyword evidence="3" id="KW-0812">Transmembrane</keyword>
<evidence type="ECO:0000313" key="9">
    <source>
        <dbReference type="Proteomes" id="UP000288730"/>
    </source>
</evidence>
<dbReference type="AlphaFoldDB" id="A0A444QZY5"/>
<evidence type="ECO:0000256" key="5">
    <source>
        <dbReference type="ARBA" id="ARBA00023136"/>
    </source>
</evidence>
<dbReference type="PANTHER" id="PTHR37937:SF1">
    <property type="entry name" value="CONJUGATIVE TRANSFER: DNA TRANSPORT"/>
    <property type="match status" value="1"/>
</dbReference>
<keyword evidence="2" id="KW-1003">Cell membrane</keyword>
<dbReference type="Gene3D" id="3.40.50.300">
    <property type="entry name" value="P-loop containing nucleotide triphosphate hydrolases"/>
    <property type="match status" value="1"/>
</dbReference>
<feature type="domain" description="Type IV secretion system coupling protein TraD DNA-binding" evidence="7">
    <location>
        <begin position="6"/>
        <end position="78"/>
    </location>
</feature>
<evidence type="ECO:0000256" key="6">
    <source>
        <dbReference type="SAM" id="MobiDB-lite"/>
    </source>
</evidence>
<comment type="subcellular location">
    <subcellularLocation>
        <location evidence="1">Cell membrane</location>
        <topology evidence="1">Multi-pass membrane protein</topology>
    </subcellularLocation>
</comment>
<dbReference type="InterPro" id="IPR019476">
    <property type="entry name" value="T4SS_TraD_DNA-bd"/>
</dbReference>
<accession>A0A444QZY5</accession>
<comment type="caution">
    <text evidence="8">The sequence shown here is derived from an EMBL/GenBank/DDBJ whole genome shotgun (WGS) entry which is preliminary data.</text>
</comment>
<dbReference type="InterPro" id="IPR027417">
    <property type="entry name" value="P-loop_NTPase"/>
</dbReference>
<dbReference type="PANTHER" id="PTHR37937">
    <property type="entry name" value="CONJUGATIVE TRANSFER: DNA TRANSPORT"/>
    <property type="match status" value="1"/>
</dbReference>
<keyword evidence="4" id="KW-1133">Transmembrane helix</keyword>
<dbReference type="Pfam" id="PF10412">
    <property type="entry name" value="TrwB_AAD_bind"/>
    <property type="match status" value="1"/>
</dbReference>
<name>A0A444QZY5_ECOLX</name>
<evidence type="ECO:0000256" key="2">
    <source>
        <dbReference type="ARBA" id="ARBA00022475"/>
    </source>
</evidence>
<protein>
    <submittedName>
        <fullName evidence="8">Conjugal transfer protein TraD</fullName>
    </submittedName>
</protein>
<dbReference type="Proteomes" id="UP000288730">
    <property type="component" value="Unassembled WGS sequence"/>
</dbReference>
<keyword evidence="5" id="KW-0472">Membrane</keyword>
<evidence type="ECO:0000313" key="8">
    <source>
        <dbReference type="EMBL" id="RXC70256.1"/>
    </source>
</evidence>
<feature type="non-terminal residue" evidence="8">
    <location>
        <position position="1"/>
    </location>
</feature>
<evidence type="ECO:0000256" key="4">
    <source>
        <dbReference type="ARBA" id="ARBA00022989"/>
    </source>
</evidence>
<proteinExistence type="predicted"/>
<dbReference type="GO" id="GO:0005886">
    <property type="term" value="C:plasma membrane"/>
    <property type="evidence" value="ECO:0007669"/>
    <property type="project" value="UniProtKB-SubCell"/>
</dbReference>
<organism evidence="8 9">
    <name type="scientific">Escherichia coli</name>
    <dbReference type="NCBI Taxonomy" id="562"/>
    <lineage>
        <taxon>Bacteria</taxon>
        <taxon>Pseudomonadati</taxon>
        <taxon>Pseudomonadota</taxon>
        <taxon>Gammaproteobacteria</taxon>
        <taxon>Enterobacterales</taxon>
        <taxon>Enterobacteriaceae</taxon>
        <taxon>Escherichia</taxon>
    </lineage>
</organism>
<feature type="non-terminal residue" evidence="8">
    <location>
        <position position="182"/>
    </location>
</feature>
<evidence type="ECO:0000256" key="1">
    <source>
        <dbReference type="ARBA" id="ARBA00004651"/>
    </source>
</evidence>
<dbReference type="InterPro" id="IPR051539">
    <property type="entry name" value="T4SS-coupling_protein"/>
</dbReference>
<gene>
    <name evidence="8" type="ORF">EPS76_36175</name>
</gene>
<sequence>SPSHKIAEFAAGEIGEKEHLKASEQYSYGADPVRDGVSTGKDMERQTLVSYSDIQSLPDLTCYVTLPGPYPAVKLSLKYQARPKVAPEFIPRDINPEMENRLSAVLAAREAEGRQMASLFEPDVPEVVSGEDVTQAEQPQQPVSPAINDKKSDSGVNVPAGGIEQELKMKPEEEMEQQLPPG</sequence>
<feature type="region of interest" description="Disordered" evidence="6">
    <location>
        <begin position="125"/>
        <end position="182"/>
    </location>
</feature>